<reference evidence="2" key="1">
    <citation type="submission" date="2015-05" db="EMBL/GenBank/DDBJ databases">
        <authorList>
            <person name="Urmite Genomes"/>
        </authorList>
    </citation>
    <scope>NUCLEOTIDE SEQUENCE [LARGE SCALE GENOMIC DNA]</scope>
    <source>
        <strain evidence="2">LF1</strain>
    </source>
</reference>
<sequence length="104" mass="12457">MEGHFIFDERLKIFLPDLSEDWDDYNEETQQQILFHWEQIRGAIPDRILELEEIINKKQAQLSDESDFPRSCLLNSEIAELASIINDLWIWYRANQTLSTKIHH</sequence>
<accession>A0A0U1P2C8</accession>
<dbReference type="AlphaFoldDB" id="A0A0U1P2C8"/>
<dbReference type="STRING" id="1499688.BN000_04423"/>
<protein>
    <recommendedName>
        <fullName evidence="3">Radical SAM protein</fullName>
    </recommendedName>
</protein>
<evidence type="ECO:0008006" key="3">
    <source>
        <dbReference type="Google" id="ProtNLM"/>
    </source>
</evidence>
<evidence type="ECO:0000313" key="2">
    <source>
        <dbReference type="Proteomes" id="UP000199087"/>
    </source>
</evidence>
<gene>
    <name evidence="1" type="ORF">BN000_04423</name>
</gene>
<dbReference type="EMBL" id="CVRB01000004">
    <property type="protein sequence ID" value="CRK84410.1"/>
    <property type="molecule type" value="Genomic_DNA"/>
</dbReference>
<dbReference type="RefSeq" id="WP_090638090.1">
    <property type="nucleotide sequence ID" value="NZ_CVRB01000004.1"/>
</dbReference>
<dbReference type="OrthoDB" id="2989999at2"/>
<evidence type="ECO:0000313" key="1">
    <source>
        <dbReference type="EMBL" id="CRK84410.1"/>
    </source>
</evidence>
<name>A0A0U1P2C8_9BACI</name>
<keyword evidence="2" id="KW-1185">Reference proteome</keyword>
<organism evidence="1 2">
    <name type="scientific">Neobacillus massiliamazoniensis</name>
    <dbReference type="NCBI Taxonomy" id="1499688"/>
    <lineage>
        <taxon>Bacteria</taxon>
        <taxon>Bacillati</taxon>
        <taxon>Bacillota</taxon>
        <taxon>Bacilli</taxon>
        <taxon>Bacillales</taxon>
        <taxon>Bacillaceae</taxon>
        <taxon>Neobacillus</taxon>
    </lineage>
</organism>
<dbReference type="Proteomes" id="UP000199087">
    <property type="component" value="Unassembled WGS sequence"/>
</dbReference>
<proteinExistence type="predicted"/>